<feature type="domain" description="Peptidase S54 rhomboid" evidence="9">
    <location>
        <begin position="102"/>
        <end position="268"/>
    </location>
</feature>
<dbReference type="GO" id="GO:0004252">
    <property type="term" value="F:serine-type endopeptidase activity"/>
    <property type="evidence" value="ECO:0007669"/>
    <property type="project" value="InterPro"/>
</dbReference>
<evidence type="ECO:0000256" key="6">
    <source>
        <dbReference type="ARBA" id="ARBA00022989"/>
    </source>
</evidence>
<dbReference type="OrthoDB" id="10257275at2759"/>
<evidence type="ECO:0000256" key="2">
    <source>
        <dbReference type="ARBA" id="ARBA00009045"/>
    </source>
</evidence>
<evidence type="ECO:0000256" key="5">
    <source>
        <dbReference type="ARBA" id="ARBA00022801"/>
    </source>
</evidence>
<dbReference type="OMA" id="GLMALMY"/>
<keyword evidence="5" id="KW-0378">Hydrolase</keyword>
<dbReference type="eggNOG" id="KOG2632">
    <property type="taxonomic scope" value="Eukaryota"/>
</dbReference>
<proteinExistence type="inferred from homology"/>
<comment type="subcellular location">
    <subcellularLocation>
        <location evidence="1">Membrane</location>
        <topology evidence="1">Multi-pass membrane protein</topology>
    </subcellularLocation>
</comment>
<evidence type="ECO:0000256" key="8">
    <source>
        <dbReference type="SAM" id="Phobius"/>
    </source>
</evidence>
<evidence type="ECO:0000256" key="4">
    <source>
        <dbReference type="ARBA" id="ARBA00022692"/>
    </source>
</evidence>
<dbReference type="PANTHER" id="PTHR43066">
    <property type="entry name" value="RHOMBOID-RELATED PROTEIN"/>
    <property type="match status" value="1"/>
</dbReference>
<dbReference type="GeneID" id="17350970"/>
<name>E1ZRF3_CHLVA</name>
<dbReference type="Pfam" id="PF01694">
    <property type="entry name" value="Rhomboid"/>
    <property type="match status" value="1"/>
</dbReference>
<protein>
    <recommendedName>
        <fullName evidence="9">Peptidase S54 rhomboid domain-containing protein</fullName>
    </recommendedName>
</protein>
<dbReference type="EMBL" id="GL433862">
    <property type="protein sequence ID" value="EFN51618.1"/>
    <property type="molecule type" value="Genomic_DNA"/>
</dbReference>
<dbReference type="KEGG" id="cvr:CHLNCDRAFT_55006"/>
<gene>
    <name evidence="10" type="ORF">CHLNCDRAFT_55006</name>
</gene>
<feature type="transmembrane region" description="Helical" evidence="8">
    <location>
        <begin position="154"/>
        <end position="179"/>
    </location>
</feature>
<keyword evidence="6 8" id="KW-1133">Transmembrane helix</keyword>
<evidence type="ECO:0000313" key="11">
    <source>
        <dbReference type="Proteomes" id="UP000008141"/>
    </source>
</evidence>
<evidence type="ECO:0000313" key="10">
    <source>
        <dbReference type="EMBL" id="EFN51618.1"/>
    </source>
</evidence>
<evidence type="ECO:0000256" key="1">
    <source>
        <dbReference type="ARBA" id="ARBA00004141"/>
    </source>
</evidence>
<keyword evidence="11" id="KW-1185">Reference proteome</keyword>
<dbReference type="InterPro" id="IPR022764">
    <property type="entry name" value="Peptidase_S54_rhomboid_dom"/>
</dbReference>
<evidence type="ECO:0000256" key="3">
    <source>
        <dbReference type="ARBA" id="ARBA00022670"/>
    </source>
</evidence>
<dbReference type="GO" id="GO:0016020">
    <property type="term" value="C:membrane"/>
    <property type="evidence" value="ECO:0007669"/>
    <property type="project" value="UniProtKB-SubCell"/>
</dbReference>
<dbReference type="InterPro" id="IPR035952">
    <property type="entry name" value="Rhomboid-like_sf"/>
</dbReference>
<dbReference type="PANTHER" id="PTHR43066:SF1">
    <property type="entry name" value="RHOMBOID PROTEIN 2"/>
    <property type="match status" value="1"/>
</dbReference>
<dbReference type="AlphaFoldDB" id="E1ZRF3"/>
<dbReference type="Gene3D" id="1.20.1540.10">
    <property type="entry name" value="Rhomboid-like"/>
    <property type="match status" value="1"/>
</dbReference>
<evidence type="ECO:0000256" key="7">
    <source>
        <dbReference type="ARBA" id="ARBA00023136"/>
    </source>
</evidence>
<dbReference type="SUPFAM" id="SSF144091">
    <property type="entry name" value="Rhomboid-like"/>
    <property type="match status" value="1"/>
</dbReference>
<keyword evidence="3" id="KW-0645">Protease</keyword>
<dbReference type="GO" id="GO:0006508">
    <property type="term" value="P:proteolysis"/>
    <property type="evidence" value="ECO:0007669"/>
    <property type="project" value="UniProtKB-KW"/>
</dbReference>
<sequence>MALHGAWEANQAAACCQTWGGAYGSAGYPPGGGGGRRRGRDQQLLLYLLALLGQQVARLERKPPITILLVVAQVFFFLQPEGFEWVPSIRQGCLLPRSILSGQWGRLLWSPFLHADNLHLYYNMTSLLWKASQQLGAGRCCFWGSQLEPRLGSAAYGALVAELALVSNALYMGLAALLARHAPALGWSLMHACAVGFSGVLFGMKVVLNHNSPGWSEIYGIALPTKASASMYACWAELLVMQLLVPEASFWGHLCGILAGLLHVLLTSRLPLPRGGRGGGGGGALGCFFASLFGGGGGGRRARTYGHGTWGGGASGSGSRPQAHSC</sequence>
<dbReference type="RefSeq" id="XP_005843720.1">
    <property type="nucleotide sequence ID" value="XM_005843658.1"/>
</dbReference>
<dbReference type="FunCoup" id="E1ZRF3">
    <property type="interactions" value="840"/>
</dbReference>
<feature type="transmembrane region" description="Helical" evidence="8">
    <location>
        <begin position="229"/>
        <end position="245"/>
    </location>
</feature>
<keyword evidence="4 8" id="KW-0812">Transmembrane</keyword>
<dbReference type="Proteomes" id="UP000008141">
    <property type="component" value="Unassembled WGS sequence"/>
</dbReference>
<organism evidence="11">
    <name type="scientific">Chlorella variabilis</name>
    <name type="common">Green alga</name>
    <dbReference type="NCBI Taxonomy" id="554065"/>
    <lineage>
        <taxon>Eukaryota</taxon>
        <taxon>Viridiplantae</taxon>
        <taxon>Chlorophyta</taxon>
        <taxon>core chlorophytes</taxon>
        <taxon>Trebouxiophyceae</taxon>
        <taxon>Chlorellales</taxon>
        <taxon>Chlorellaceae</taxon>
        <taxon>Chlorella clade</taxon>
        <taxon>Chlorella</taxon>
    </lineage>
</organism>
<feature type="transmembrane region" description="Helical" evidence="8">
    <location>
        <begin position="251"/>
        <end position="268"/>
    </location>
</feature>
<keyword evidence="7 8" id="KW-0472">Membrane</keyword>
<reference evidence="10 11" key="1">
    <citation type="journal article" date="2010" name="Plant Cell">
        <title>The Chlorella variabilis NC64A genome reveals adaptation to photosymbiosis, coevolution with viruses, and cryptic sex.</title>
        <authorList>
            <person name="Blanc G."/>
            <person name="Duncan G."/>
            <person name="Agarkova I."/>
            <person name="Borodovsky M."/>
            <person name="Gurnon J."/>
            <person name="Kuo A."/>
            <person name="Lindquist E."/>
            <person name="Lucas S."/>
            <person name="Pangilinan J."/>
            <person name="Polle J."/>
            <person name="Salamov A."/>
            <person name="Terry A."/>
            <person name="Yamada T."/>
            <person name="Dunigan D.D."/>
            <person name="Grigoriev I.V."/>
            <person name="Claverie J.M."/>
            <person name="Van Etten J.L."/>
        </authorList>
    </citation>
    <scope>NUCLEOTIDE SEQUENCE [LARGE SCALE GENOMIC DNA]</scope>
    <source>
        <strain evidence="10 11">NC64A</strain>
    </source>
</reference>
<comment type="similarity">
    <text evidence="2">Belongs to the peptidase S54 family.</text>
</comment>
<accession>E1ZRF3</accession>
<feature type="transmembrane region" description="Helical" evidence="8">
    <location>
        <begin position="185"/>
        <end position="208"/>
    </location>
</feature>
<evidence type="ECO:0000259" key="9">
    <source>
        <dbReference type="Pfam" id="PF01694"/>
    </source>
</evidence>
<dbReference type="InParanoid" id="E1ZRF3"/>